<comment type="similarity">
    <text evidence="1 6">Belongs to the XseB family.</text>
</comment>
<comment type="catalytic activity">
    <reaction evidence="6">
        <text>Exonucleolytic cleavage in either 5'- to 3'- or 3'- to 5'-direction to yield nucleoside 5'-phosphates.</text>
        <dbReference type="EC" id="3.1.11.6"/>
    </reaction>
</comment>
<evidence type="ECO:0000313" key="8">
    <source>
        <dbReference type="EMBL" id="GLH69532.1"/>
    </source>
</evidence>
<comment type="function">
    <text evidence="6">Bidirectionally degrades single-stranded DNA into large acid-insoluble oligonucleotides, which are then degraded further into small acid-soluble oligonucleotides.</text>
</comment>
<dbReference type="EMBL" id="BSDD01000002">
    <property type="protein sequence ID" value="GLH69532.1"/>
    <property type="molecule type" value="Genomic_DNA"/>
</dbReference>
<keyword evidence="5 6" id="KW-0269">Exonuclease</keyword>
<keyword evidence="3 6" id="KW-0540">Nuclease</keyword>
<gene>
    <name evidence="6" type="primary">xseB</name>
    <name evidence="8" type="ORF">GETHPA_10650</name>
</gene>
<organism evidence="8 9">
    <name type="scientific">Geothrix rubra</name>
    <dbReference type="NCBI Taxonomy" id="2927977"/>
    <lineage>
        <taxon>Bacteria</taxon>
        <taxon>Pseudomonadati</taxon>
        <taxon>Acidobacteriota</taxon>
        <taxon>Holophagae</taxon>
        <taxon>Holophagales</taxon>
        <taxon>Holophagaceae</taxon>
        <taxon>Geothrix</taxon>
    </lineage>
</organism>
<evidence type="ECO:0000256" key="1">
    <source>
        <dbReference type="ARBA" id="ARBA00009998"/>
    </source>
</evidence>
<accession>A0ABQ5Q457</accession>
<comment type="caution">
    <text evidence="8">The sequence shown here is derived from an EMBL/GenBank/DDBJ whole genome shotgun (WGS) entry which is preliminary data.</text>
</comment>
<dbReference type="Pfam" id="PF02609">
    <property type="entry name" value="Exonuc_VII_S"/>
    <property type="match status" value="1"/>
</dbReference>
<comment type="subcellular location">
    <subcellularLocation>
        <location evidence="6">Cytoplasm</location>
    </subcellularLocation>
</comment>
<dbReference type="InterPro" id="IPR003761">
    <property type="entry name" value="Exonuc_VII_S"/>
</dbReference>
<dbReference type="SUPFAM" id="SSF116842">
    <property type="entry name" value="XseB-like"/>
    <property type="match status" value="1"/>
</dbReference>
<evidence type="ECO:0000313" key="9">
    <source>
        <dbReference type="Proteomes" id="UP001165089"/>
    </source>
</evidence>
<dbReference type="PANTHER" id="PTHR34137:SF1">
    <property type="entry name" value="EXODEOXYRIBONUCLEASE 7 SMALL SUBUNIT"/>
    <property type="match status" value="1"/>
</dbReference>
<name>A0ABQ5Q457_9BACT</name>
<keyword evidence="9" id="KW-1185">Reference proteome</keyword>
<dbReference type="HAMAP" id="MF_00337">
    <property type="entry name" value="Exonuc_7_S"/>
    <property type="match status" value="1"/>
</dbReference>
<keyword evidence="2 6" id="KW-0963">Cytoplasm</keyword>
<evidence type="ECO:0000256" key="4">
    <source>
        <dbReference type="ARBA" id="ARBA00022801"/>
    </source>
</evidence>
<evidence type="ECO:0000256" key="6">
    <source>
        <dbReference type="HAMAP-Rule" id="MF_00337"/>
    </source>
</evidence>
<evidence type="ECO:0000256" key="7">
    <source>
        <dbReference type="SAM" id="Coils"/>
    </source>
</evidence>
<dbReference type="RefSeq" id="WP_285723548.1">
    <property type="nucleotide sequence ID" value="NZ_BSDD01000002.1"/>
</dbReference>
<feature type="coiled-coil region" evidence="7">
    <location>
        <begin position="14"/>
        <end position="65"/>
    </location>
</feature>
<evidence type="ECO:0000256" key="3">
    <source>
        <dbReference type="ARBA" id="ARBA00022722"/>
    </source>
</evidence>
<sequence length="82" mass="8835">MSPQPAQPSFDDGLDRLEALVQQLETGSLSLEEALARFEEGVQLSQSLQQQLAEAQRKVEVLKAGLGGEYRAEPLDPGKGAL</sequence>
<dbReference type="InterPro" id="IPR037004">
    <property type="entry name" value="Exonuc_VII_ssu_sf"/>
</dbReference>
<dbReference type="Gene3D" id="1.10.287.1040">
    <property type="entry name" value="Exonuclease VII, small subunit"/>
    <property type="match status" value="1"/>
</dbReference>
<dbReference type="NCBIfam" id="TIGR01280">
    <property type="entry name" value="xseB"/>
    <property type="match status" value="1"/>
</dbReference>
<reference evidence="8 9" key="1">
    <citation type="journal article" date="2023" name="Antonie Van Leeuwenhoek">
        <title>Mesoterricola silvestris gen. nov., sp. nov., Mesoterricola sediminis sp. nov., Geothrix oryzae sp. nov., Geothrix edaphica sp. nov., Geothrix rubra sp. nov., and Geothrix limicola sp. nov., six novel members of Acidobacteriota isolated from soils.</title>
        <authorList>
            <person name="Itoh H."/>
            <person name="Sugisawa Y."/>
            <person name="Mise K."/>
            <person name="Xu Z."/>
            <person name="Kuniyasu M."/>
            <person name="Ushijima N."/>
            <person name="Kawano K."/>
            <person name="Kobayashi E."/>
            <person name="Shiratori Y."/>
            <person name="Masuda Y."/>
            <person name="Senoo K."/>
        </authorList>
    </citation>
    <scope>NUCLEOTIDE SEQUENCE [LARGE SCALE GENOMIC DNA]</scope>
    <source>
        <strain evidence="8 9">Red803</strain>
    </source>
</reference>
<proteinExistence type="inferred from homology"/>
<evidence type="ECO:0000256" key="5">
    <source>
        <dbReference type="ARBA" id="ARBA00022839"/>
    </source>
</evidence>
<dbReference type="PANTHER" id="PTHR34137">
    <property type="entry name" value="EXODEOXYRIBONUCLEASE 7 SMALL SUBUNIT"/>
    <property type="match status" value="1"/>
</dbReference>
<comment type="subunit">
    <text evidence="6">Heterooligomer composed of large and small subunits.</text>
</comment>
<keyword evidence="7" id="KW-0175">Coiled coil</keyword>
<evidence type="ECO:0000256" key="2">
    <source>
        <dbReference type="ARBA" id="ARBA00022490"/>
    </source>
</evidence>
<dbReference type="Proteomes" id="UP001165089">
    <property type="component" value="Unassembled WGS sequence"/>
</dbReference>
<keyword evidence="4 6" id="KW-0378">Hydrolase</keyword>
<protein>
    <recommendedName>
        <fullName evidence="6">Exodeoxyribonuclease 7 small subunit</fullName>
        <ecNumber evidence="6">3.1.11.6</ecNumber>
    </recommendedName>
    <alternativeName>
        <fullName evidence="6">Exodeoxyribonuclease VII small subunit</fullName>
        <shortName evidence="6">Exonuclease VII small subunit</shortName>
    </alternativeName>
</protein>
<dbReference type="EC" id="3.1.11.6" evidence="6"/>